<keyword evidence="3" id="KW-0812">Transmembrane</keyword>
<evidence type="ECO:0000313" key="6">
    <source>
        <dbReference type="Proteomes" id="UP000246132"/>
    </source>
</evidence>
<dbReference type="Gene3D" id="2.40.420.20">
    <property type="match status" value="1"/>
</dbReference>
<dbReference type="OrthoDB" id="9811754at2"/>
<dbReference type="GO" id="GO:0015562">
    <property type="term" value="F:efflux transmembrane transporter activity"/>
    <property type="evidence" value="ECO:0007669"/>
    <property type="project" value="TreeGrafter"/>
</dbReference>
<keyword evidence="3" id="KW-1133">Transmembrane helix</keyword>
<sequence>MFGPFDIALIAGLVLMAGFGWSLGAIHALGSALALVAAVAAAAATPLPVLAAFAAFAVVILAGALAARRARTRKPSSSSRLVGAAVAIVPAAAIAVALAGALNVRLDDNSVVRTAWSYPGIQLIGERMMARGDLALAIAFPEPIADEPEDEAGDQTAPARPVDWARVAPFDRGISRILTGSVVAADRAPLSFEVTGTLSSVNVEIGDRFSTDDVLAELEPTALRIALDERRAALIEAEARATEARLMLERQQELSASRVISEAALESAVAVSESAQSRLAMAEAGVRQAEDRLDDAVLRAPYEGIVAARLVEPAQTLQAGAPAFEIQNANAGFQIEITVPDALIAQIVPGSDHGAVILDGTATAVTARVHEIGSRANATTGFPVTLDILNADHGVRAGMTAEVHLDLRSDPRTAGASDVLGIPYTAILPGDGDRHVAFVFQSDTQTLEKRRVTVAGREGTTALISEGLEDGDIVATRGLPFLHDGQRVALRGVGIVRYDD</sequence>
<dbReference type="PANTHER" id="PTHR30469">
    <property type="entry name" value="MULTIDRUG RESISTANCE PROTEIN MDTA"/>
    <property type="match status" value="1"/>
</dbReference>
<keyword evidence="3" id="KW-0472">Membrane</keyword>
<dbReference type="NCBIfam" id="TIGR01730">
    <property type="entry name" value="RND_mfp"/>
    <property type="match status" value="1"/>
</dbReference>
<feature type="transmembrane region" description="Helical" evidence="3">
    <location>
        <begin position="32"/>
        <end position="61"/>
    </location>
</feature>
<feature type="coiled-coil region" evidence="2">
    <location>
        <begin position="234"/>
        <end position="299"/>
    </location>
</feature>
<feature type="transmembrane region" description="Helical" evidence="3">
    <location>
        <begin position="81"/>
        <end position="102"/>
    </location>
</feature>
<comment type="caution">
    <text evidence="5">The sequence shown here is derived from an EMBL/GenBank/DDBJ whole genome shotgun (WGS) entry which is preliminary data.</text>
</comment>
<dbReference type="EMBL" id="QFWV02000004">
    <property type="protein sequence ID" value="RKF07724.1"/>
    <property type="molecule type" value="Genomic_DNA"/>
</dbReference>
<reference evidence="5 6" key="1">
    <citation type="journal article" date="2018" name="Int. J. Syst. Bacteriol.">
        <title>Oceaniradius stylonemae gen. nov., sp. nov., isolated from a red alga, Stylonema cornu-cervi.</title>
        <authorList>
            <person name="Jeong S."/>
        </authorList>
    </citation>
    <scope>NUCLEOTIDE SEQUENCE [LARGE SCALE GENOMIC DNA]</scope>
    <source>
        <strain evidence="5 6">StC1</strain>
    </source>
</reference>
<dbReference type="Gene3D" id="2.40.50.100">
    <property type="match status" value="1"/>
</dbReference>
<evidence type="ECO:0000256" key="2">
    <source>
        <dbReference type="SAM" id="Coils"/>
    </source>
</evidence>
<name>A0A3A8AM51_9HYPH</name>
<keyword evidence="2" id="KW-0175">Coiled coil</keyword>
<feature type="domain" description="Multidrug resistance protein MdtA-like C-terminal permuted SH3" evidence="4">
    <location>
        <begin position="419"/>
        <end position="479"/>
    </location>
</feature>
<dbReference type="GO" id="GO:1990281">
    <property type="term" value="C:efflux pump complex"/>
    <property type="evidence" value="ECO:0007669"/>
    <property type="project" value="TreeGrafter"/>
</dbReference>
<evidence type="ECO:0000256" key="1">
    <source>
        <dbReference type="ARBA" id="ARBA00009477"/>
    </source>
</evidence>
<dbReference type="RefSeq" id="WP_109765383.1">
    <property type="nucleotide sequence ID" value="NZ_QFWV02000004.1"/>
</dbReference>
<organism evidence="5 6">
    <name type="scientific">Oceaniradius stylonematis</name>
    <dbReference type="NCBI Taxonomy" id="2184161"/>
    <lineage>
        <taxon>Bacteria</taxon>
        <taxon>Pseudomonadati</taxon>
        <taxon>Pseudomonadota</taxon>
        <taxon>Alphaproteobacteria</taxon>
        <taxon>Hyphomicrobiales</taxon>
        <taxon>Ahrensiaceae</taxon>
        <taxon>Oceaniradius</taxon>
    </lineage>
</organism>
<comment type="similarity">
    <text evidence="1">Belongs to the membrane fusion protein (MFP) (TC 8.A.1) family.</text>
</comment>
<evidence type="ECO:0000259" key="4">
    <source>
        <dbReference type="Pfam" id="PF25967"/>
    </source>
</evidence>
<dbReference type="Gene3D" id="1.10.287.470">
    <property type="entry name" value="Helix hairpin bin"/>
    <property type="match status" value="1"/>
</dbReference>
<evidence type="ECO:0000313" key="5">
    <source>
        <dbReference type="EMBL" id="RKF07724.1"/>
    </source>
</evidence>
<keyword evidence="6" id="KW-1185">Reference proteome</keyword>
<accession>A0A3A8AM51</accession>
<gene>
    <name evidence="5" type="ORF">DEM25_008200</name>
</gene>
<proteinExistence type="inferred from homology"/>
<dbReference type="SUPFAM" id="SSF111369">
    <property type="entry name" value="HlyD-like secretion proteins"/>
    <property type="match status" value="1"/>
</dbReference>
<dbReference type="Pfam" id="PF25967">
    <property type="entry name" value="RND-MFP_C"/>
    <property type="match status" value="1"/>
</dbReference>
<dbReference type="InterPro" id="IPR006143">
    <property type="entry name" value="RND_pump_MFP"/>
</dbReference>
<dbReference type="Gene3D" id="2.40.30.170">
    <property type="match status" value="1"/>
</dbReference>
<dbReference type="Proteomes" id="UP000246132">
    <property type="component" value="Unassembled WGS sequence"/>
</dbReference>
<dbReference type="InterPro" id="IPR058627">
    <property type="entry name" value="MdtA-like_C"/>
</dbReference>
<dbReference type="AlphaFoldDB" id="A0A3A8AM51"/>
<protein>
    <submittedName>
        <fullName evidence="5">Efflux RND transporter periplasmic adaptor subunit</fullName>
    </submittedName>
</protein>
<feature type="transmembrane region" description="Helical" evidence="3">
    <location>
        <begin position="7"/>
        <end position="26"/>
    </location>
</feature>
<evidence type="ECO:0000256" key="3">
    <source>
        <dbReference type="SAM" id="Phobius"/>
    </source>
</evidence>